<dbReference type="Pfam" id="PF01464">
    <property type="entry name" value="SLT"/>
    <property type="match status" value="1"/>
</dbReference>
<dbReference type="EMBL" id="UINC01040462">
    <property type="protein sequence ID" value="SVB40370.1"/>
    <property type="molecule type" value="Genomic_DNA"/>
</dbReference>
<dbReference type="Gene3D" id="1.10.530.10">
    <property type="match status" value="1"/>
</dbReference>
<reference evidence="2" key="1">
    <citation type="submission" date="2018-05" db="EMBL/GenBank/DDBJ databases">
        <authorList>
            <person name="Lanie J.A."/>
            <person name="Ng W.-L."/>
            <person name="Kazmierczak K.M."/>
            <person name="Andrzejewski T.M."/>
            <person name="Davidsen T.M."/>
            <person name="Wayne K.J."/>
            <person name="Tettelin H."/>
            <person name="Glass J.I."/>
            <person name="Rusch D."/>
            <person name="Podicherti R."/>
            <person name="Tsui H.-C.T."/>
            <person name="Winkler M.E."/>
        </authorList>
    </citation>
    <scope>NUCLEOTIDE SEQUENCE</scope>
</reference>
<dbReference type="InterPro" id="IPR008258">
    <property type="entry name" value="Transglycosylase_SLT_dom_1"/>
</dbReference>
<proteinExistence type="predicted"/>
<protein>
    <recommendedName>
        <fullName evidence="1">Transglycosylase SLT domain-containing protein</fullName>
    </recommendedName>
</protein>
<dbReference type="InterPro" id="IPR023346">
    <property type="entry name" value="Lysozyme-like_dom_sf"/>
</dbReference>
<dbReference type="PROSITE" id="PS00922">
    <property type="entry name" value="TRANSGLYCOSYLASE"/>
    <property type="match status" value="1"/>
</dbReference>
<dbReference type="SUPFAM" id="SSF53955">
    <property type="entry name" value="Lysozyme-like"/>
    <property type="match status" value="1"/>
</dbReference>
<dbReference type="PANTHER" id="PTHR37423:SF2">
    <property type="entry name" value="MEMBRANE-BOUND LYTIC MUREIN TRANSGLYCOSYLASE C"/>
    <property type="match status" value="1"/>
</dbReference>
<dbReference type="InterPro" id="IPR000189">
    <property type="entry name" value="Transglyc_AS"/>
</dbReference>
<feature type="domain" description="Transglycosylase SLT" evidence="1">
    <location>
        <begin position="192"/>
        <end position="295"/>
    </location>
</feature>
<dbReference type="AlphaFoldDB" id="A0A382DPJ6"/>
<sequence>MMSLRSGAVPSPSVADTLLVVDLEAERALDDAVLAARWRLLRALDEQAMGRFDPARLELDGAYHLLATMDDAPSLDESRAELRQAEADAVADAVERAYMSVLPHIERLSPDSPLTLLLRELGEEHLDQLPQDKVPLVRIHQVSPGCDLPIDANERVAASIHFFQTRGRETWTAWMRRSGRYRNIILPVLREEKLPEDLLFLSMIESGFNPRAYSRARAVGLWQFMASTGRLEGLTIDHWIDERRDPVKSTRAAARHLRRLYKRFGDWRLAAAAYNSGPGRVQRAIDKAGSRDFWNLDLPRETRNYVPLLMAAAVIAQSPETFGFTLPEPEAPILWEEVHLKRFVHLETASRLVGPGTDLKHLNPELRRPITPPMAKSYRLKVPP</sequence>
<gene>
    <name evidence="2" type="ORF">METZ01_LOCUS193224</name>
</gene>
<dbReference type="GO" id="GO:0008933">
    <property type="term" value="F:peptidoglycan lytic transglycosylase activity"/>
    <property type="evidence" value="ECO:0007669"/>
    <property type="project" value="InterPro"/>
</dbReference>
<evidence type="ECO:0000259" key="1">
    <source>
        <dbReference type="Pfam" id="PF01464"/>
    </source>
</evidence>
<dbReference type="GO" id="GO:0016020">
    <property type="term" value="C:membrane"/>
    <property type="evidence" value="ECO:0007669"/>
    <property type="project" value="InterPro"/>
</dbReference>
<evidence type="ECO:0000313" key="2">
    <source>
        <dbReference type="EMBL" id="SVB40370.1"/>
    </source>
</evidence>
<feature type="non-terminal residue" evidence="2">
    <location>
        <position position="384"/>
    </location>
</feature>
<dbReference type="GO" id="GO:0000270">
    <property type="term" value="P:peptidoglycan metabolic process"/>
    <property type="evidence" value="ECO:0007669"/>
    <property type="project" value="InterPro"/>
</dbReference>
<name>A0A382DPJ6_9ZZZZ</name>
<organism evidence="2">
    <name type="scientific">marine metagenome</name>
    <dbReference type="NCBI Taxonomy" id="408172"/>
    <lineage>
        <taxon>unclassified sequences</taxon>
        <taxon>metagenomes</taxon>
        <taxon>ecological metagenomes</taxon>
    </lineage>
</organism>
<dbReference type="PANTHER" id="PTHR37423">
    <property type="entry name" value="SOLUBLE LYTIC MUREIN TRANSGLYCOSYLASE-RELATED"/>
    <property type="match status" value="1"/>
</dbReference>
<dbReference type="CDD" id="cd16894">
    <property type="entry name" value="MltD-like"/>
    <property type="match status" value="1"/>
</dbReference>
<accession>A0A382DPJ6</accession>